<feature type="domain" description="DNA-binding protein H-NS-like C-terminal" evidence="6">
    <location>
        <begin position="67"/>
        <end position="111"/>
    </location>
</feature>
<evidence type="ECO:0000256" key="5">
    <source>
        <dbReference type="SAM" id="MobiDB-lite"/>
    </source>
</evidence>
<dbReference type="EMBL" id="JAJHNU010000001">
    <property type="protein sequence ID" value="MDN4120900.1"/>
    <property type="molecule type" value="Genomic_DNA"/>
</dbReference>
<evidence type="ECO:0000259" key="6">
    <source>
        <dbReference type="SMART" id="SM00528"/>
    </source>
</evidence>
<evidence type="ECO:0000313" key="7">
    <source>
        <dbReference type="EMBL" id="MDN4120900.1"/>
    </source>
</evidence>
<reference evidence="7" key="1">
    <citation type="submission" date="2021-11" db="EMBL/GenBank/DDBJ databases">
        <title>Draft genome sequence of Alcaligenes endophyticus type strain CCUG 75668T.</title>
        <authorList>
            <person name="Salva-Serra F."/>
            <person name="Duran R.E."/>
            <person name="Seeger M."/>
            <person name="Moore E.R.B."/>
            <person name="Jaen-Luchoro D."/>
        </authorList>
    </citation>
    <scope>NUCLEOTIDE SEQUENCE</scope>
    <source>
        <strain evidence="7">CCUG 75668</strain>
    </source>
</reference>
<evidence type="ECO:0000256" key="2">
    <source>
        <dbReference type="ARBA" id="ARBA00010610"/>
    </source>
</evidence>
<evidence type="ECO:0000256" key="4">
    <source>
        <dbReference type="ARBA" id="ARBA00023125"/>
    </source>
</evidence>
<comment type="similarity">
    <text evidence="2">Belongs to the histone-like protein H-NS family.</text>
</comment>
<evidence type="ECO:0000256" key="3">
    <source>
        <dbReference type="ARBA" id="ARBA00022490"/>
    </source>
</evidence>
<feature type="region of interest" description="Disordered" evidence="5">
    <location>
        <begin position="59"/>
        <end position="99"/>
    </location>
</feature>
<dbReference type="SMART" id="SM00528">
    <property type="entry name" value="HNS"/>
    <property type="match status" value="1"/>
</dbReference>
<protein>
    <submittedName>
        <fullName evidence="7">H-NS histone family protein</fullName>
    </submittedName>
</protein>
<gene>
    <name evidence="7" type="ORF">LMS43_06340</name>
</gene>
<comment type="caution">
    <text evidence="7">The sequence shown here is derived from an EMBL/GenBank/DDBJ whole genome shotgun (WGS) entry which is preliminary data.</text>
</comment>
<dbReference type="InterPro" id="IPR027444">
    <property type="entry name" value="H-NS_C_dom"/>
</dbReference>
<name>A0ABT8EHY4_9BURK</name>
<dbReference type="PANTHER" id="PTHR38097:SF2">
    <property type="entry name" value="DNA-BINDING PROTEIN STPA"/>
    <property type="match status" value="1"/>
</dbReference>
<dbReference type="RefSeq" id="WP_266125067.1">
    <property type="nucleotide sequence ID" value="NZ_JAJHNU010000001.1"/>
</dbReference>
<sequence length="112" mass="12826">METYSTAKQKIEKEILRLQRQMKTLKVKQRRPIITSIVRSMQDNEITIEELTQALESTKKRGAKGVSQSKSVLPPKYRNPATGDTWTGRGRPPRWILDADAAGKERDSFLIK</sequence>
<dbReference type="PANTHER" id="PTHR38097">
    <property type="match status" value="1"/>
</dbReference>
<comment type="subcellular location">
    <subcellularLocation>
        <location evidence="1">Cytoplasm</location>
        <location evidence="1">Nucleoid</location>
    </subcellularLocation>
</comment>
<keyword evidence="8" id="KW-1185">Reference proteome</keyword>
<organism evidence="7 8">
    <name type="scientific">Alcaligenes endophyticus</name>
    <dbReference type="NCBI Taxonomy" id="1929088"/>
    <lineage>
        <taxon>Bacteria</taxon>
        <taxon>Pseudomonadati</taxon>
        <taxon>Pseudomonadota</taxon>
        <taxon>Betaproteobacteria</taxon>
        <taxon>Burkholderiales</taxon>
        <taxon>Alcaligenaceae</taxon>
        <taxon>Alcaligenes</taxon>
    </lineage>
</organism>
<dbReference type="SUPFAM" id="SSF81273">
    <property type="entry name" value="H-NS histone-like proteins"/>
    <property type="match status" value="1"/>
</dbReference>
<dbReference type="Pfam" id="PF00816">
    <property type="entry name" value="Histone_HNS"/>
    <property type="match status" value="1"/>
</dbReference>
<evidence type="ECO:0000313" key="8">
    <source>
        <dbReference type="Proteomes" id="UP001168613"/>
    </source>
</evidence>
<keyword evidence="3" id="KW-0963">Cytoplasm</keyword>
<accession>A0ABT8EHY4</accession>
<keyword evidence="4" id="KW-0238">DNA-binding</keyword>
<dbReference type="Gene3D" id="4.10.430.10">
    <property type="entry name" value="Histone-like protein H-NS, C-terminal domain"/>
    <property type="match status" value="1"/>
</dbReference>
<dbReference type="InterPro" id="IPR037150">
    <property type="entry name" value="H-NS_C_dom_sf"/>
</dbReference>
<evidence type="ECO:0000256" key="1">
    <source>
        <dbReference type="ARBA" id="ARBA00004453"/>
    </source>
</evidence>
<proteinExistence type="inferred from homology"/>
<dbReference type="Proteomes" id="UP001168613">
    <property type="component" value="Unassembled WGS sequence"/>
</dbReference>